<comment type="similarity">
    <text evidence="2 9">Belongs to the binding-protein-dependent transport system permease family. CysTW subfamily.</text>
</comment>
<dbReference type="InterPro" id="IPR035906">
    <property type="entry name" value="MetI-like_sf"/>
</dbReference>
<dbReference type="CDD" id="cd06261">
    <property type="entry name" value="TM_PBP2"/>
    <property type="match status" value="1"/>
</dbReference>
<keyword evidence="4" id="KW-0813">Transport</keyword>
<evidence type="ECO:0000256" key="1">
    <source>
        <dbReference type="ARBA" id="ARBA00004651"/>
    </source>
</evidence>
<name>A0A5A7MVP7_9PROT</name>
<evidence type="ECO:0000256" key="8">
    <source>
        <dbReference type="ARBA" id="ARBA00023136"/>
    </source>
</evidence>
<feature type="transmembrane region" description="Helical" evidence="9">
    <location>
        <begin position="9"/>
        <end position="29"/>
    </location>
</feature>
<dbReference type="RefSeq" id="WP_150001856.1">
    <property type="nucleotide sequence ID" value="NZ_BKCM01000003.1"/>
</dbReference>
<proteinExistence type="inferred from homology"/>
<evidence type="ECO:0000256" key="7">
    <source>
        <dbReference type="ARBA" id="ARBA00022989"/>
    </source>
</evidence>
<dbReference type="InterPro" id="IPR000515">
    <property type="entry name" value="MetI-like"/>
</dbReference>
<gene>
    <name evidence="11" type="ORF">JCM17845_07140</name>
</gene>
<evidence type="ECO:0000256" key="2">
    <source>
        <dbReference type="ARBA" id="ARBA00007069"/>
    </source>
</evidence>
<dbReference type="GO" id="GO:0035435">
    <property type="term" value="P:phosphate ion transmembrane transport"/>
    <property type="evidence" value="ECO:0007669"/>
    <property type="project" value="InterPro"/>
</dbReference>
<evidence type="ECO:0000256" key="6">
    <source>
        <dbReference type="ARBA" id="ARBA00022692"/>
    </source>
</evidence>
<evidence type="ECO:0000256" key="3">
    <source>
        <dbReference type="ARBA" id="ARBA00016864"/>
    </source>
</evidence>
<feature type="transmembrane region" description="Helical" evidence="9">
    <location>
        <begin position="248"/>
        <end position="269"/>
    </location>
</feature>
<organism evidence="11 12">
    <name type="scientific">Iodidimonas gelatinilytica</name>
    <dbReference type="NCBI Taxonomy" id="1236966"/>
    <lineage>
        <taxon>Bacteria</taxon>
        <taxon>Pseudomonadati</taxon>
        <taxon>Pseudomonadota</taxon>
        <taxon>Alphaproteobacteria</taxon>
        <taxon>Iodidimonadales</taxon>
        <taxon>Iodidimonadaceae</taxon>
        <taxon>Iodidimonas</taxon>
    </lineage>
</organism>
<feature type="domain" description="ABC transmembrane type-1" evidence="10">
    <location>
        <begin position="62"/>
        <end position="270"/>
    </location>
</feature>
<evidence type="ECO:0000256" key="5">
    <source>
        <dbReference type="ARBA" id="ARBA00022475"/>
    </source>
</evidence>
<comment type="caution">
    <text evidence="11">The sequence shown here is derived from an EMBL/GenBank/DDBJ whole genome shotgun (WGS) entry which is preliminary data.</text>
</comment>
<dbReference type="NCBIfam" id="TIGR00974">
    <property type="entry name" value="3a0107s02c"/>
    <property type="match status" value="1"/>
</dbReference>
<comment type="subcellular location">
    <subcellularLocation>
        <location evidence="9">Cell inner membrane</location>
        <topology evidence="9">Multi-pass membrane protein</topology>
    </subcellularLocation>
    <subcellularLocation>
        <location evidence="1">Cell membrane</location>
        <topology evidence="1">Multi-pass membrane protein</topology>
    </subcellularLocation>
</comment>
<dbReference type="Pfam" id="PF00528">
    <property type="entry name" value="BPD_transp_1"/>
    <property type="match status" value="1"/>
</dbReference>
<feature type="transmembrane region" description="Helical" evidence="9">
    <location>
        <begin position="108"/>
        <end position="128"/>
    </location>
</feature>
<accession>A0A5A7MVP7</accession>
<feature type="transmembrane region" description="Helical" evidence="9">
    <location>
        <begin position="182"/>
        <end position="204"/>
    </location>
</feature>
<dbReference type="PANTHER" id="PTHR43470">
    <property type="entry name" value="PHOSPHATE TRANSPORT SYSTEM PERMEASE PROTEIN PSTA-RELATED"/>
    <property type="match status" value="1"/>
</dbReference>
<dbReference type="PANTHER" id="PTHR43470:SF3">
    <property type="entry name" value="PHOSPHATE TRANSPORT SYSTEM PERMEASE PROTEIN PSTA-RELATED"/>
    <property type="match status" value="1"/>
</dbReference>
<dbReference type="PROSITE" id="PS50928">
    <property type="entry name" value="ABC_TM1"/>
    <property type="match status" value="1"/>
</dbReference>
<keyword evidence="5 9" id="KW-1003">Cell membrane</keyword>
<keyword evidence="12" id="KW-1185">Reference proteome</keyword>
<evidence type="ECO:0000256" key="9">
    <source>
        <dbReference type="RuleBase" id="RU363043"/>
    </source>
</evidence>
<dbReference type="AlphaFoldDB" id="A0A5A7MVP7"/>
<dbReference type="EMBL" id="BKCM01000003">
    <property type="protein sequence ID" value="GER00091.1"/>
    <property type="molecule type" value="Genomic_DNA"/>
</dbReference>
<sequence>MKRSVSNRILATSFAGGAFLLAALFLWILGDILWRGLAGIDLAFLIQNPLNAGRSGGIRSVLVATLYIISLSIVIAAPLGLLAGMFLSELCHVYPRISRLIRQSLDTLAGVPSIIFGLFGNAVFAQYLGLRVSILTGALTLAVMILPFLIRSVEHSLRSLPAYYHRSAQALGLSRTTIMGHILLPAALPGLGTGLVLGIGRALAETAALVFTSGYVARMPGSVFDSGRALSVHIFDLAMNVPGGSTNAYKSAAVLVALLLIINLAIMALGHMRNHRRGEPNGC</sequence>
<dbReference type="GO" id="GO:0005315">
    <property type="term" value="F:phosphate transmembrane transporter activity"/>
    <property type="evidence" value="ECO:0007669"/>
    <property type="project" value="InterPro"/>
</dbReference>
<evidence type="ECO:0000313" key="11">
    <source>
        <dbReference type="EMBL" id="GER00091.1"/>
    </source>
</evidence>
<feature type="transmembrane region" description="Helical" evidence="9">
    <location>
        <begin position="134"/>
        <end position="150"/>
    </location>
</feature>
<dbReference type="GO" id="GO:0005886">
    <property type="term" value="C:plasma membrane"/>
    <property type="evidence" value="ECO:0007669"/>
    <property type="project" value="UniProtKB-SubCell"/>
</dbReference>
<reference evidence="11 12" key="1">
    <citation type="submission" date="2019-09" db="EMBL/GenBank/DDBJ databases">
        <title>NBRP : Genome information of microbial organism related human and environment.</title>
        <authorList>
            <person name="Hattori M."/>
            <person name="Oshima K."/>
            <person name="Inaba H."/>
            <person name="Suda W."/>
            <person name="Sakamoto M."/>
            <person name="Iino T."/>
            <person name="Kitahara M."/>
            <person name="Oshida Y."/>
            <person name="Iida T."/>
            <person name="Kudo T."/>
            <person name="Itoh T."/>
            <person name="Ohkuma M."/>
        </authorList>
    </citation>
    <scope>NUCLEOTIDE SEQUENCE [LARGE SCALE GENOMIC DNA]</scope>
    <source>
        <strain evidence="11 12">Mie-1</strain>
    </source>
</reference>
<evidence type="ECO:0000256" key="4">
    <source>
        <dbReference type="ARBA" id="ARBA00022448"/>
    </source>
</evidence>
<dbReference type="SUPFAM" id="SSF161098">
    <property type="entry name" value="MetI-like"/>
    <property type="match status" value="1"/>
</dbReference>
<evidence type="ECO:0000259" key="10">
    <source>
        <dbReference type="PROSITE" id="PS50928"/>
    </source>
</evidence>
<protein>
    <recommendedName>
        <fullName evidence="3 9">Phosphate transport system permease protein PstA</fullName>
    </recommendedName>
</protein>
<dbReference type="Gene3D" id="1.10.3720.10">
    <property type="entry name" value="MetI-like"/>
    <property type="match status" value="1"/>
</dbReference>
<keyword evidence="7 9" id="KW-1133">Transmembrane helix</keyword>
<keyword evidence="8 9" id="KW-0472">Membrane</keyword>
<feature type="transmembrane region" description="Helical" evidence="9">
    <location>
        <begin position="64"/>
        <end position="87"/>
    </location>
</feature>
<dbReference type="InterPro" id="IPR005672">
    <property type="entry name" value="Phosphate_PstA"/>
</dbReference>
<evidence type="ECO:0000313" key="12">
    <source>
        <dbReference type="Proteomes" id="UP000325187"/>
    </source>
</evidence>
<dbReference type="Proteomes" id="UP000325187">
    <property type="component" value="Unassembled WGS sequence"/>
</dbReference>
<keyword evidence="6 9" id="KW-0812">Transmembrane</keyword>